<dbReference type="Proteomes" id="UP000199101">
    <property type="component" value="Unassembled WGS sequence"/>
</dbReference>
<accession>A0A1C3VFS1</accession>
<name>A0A1C3VFS1_9HYPH</name>
<dbReference type="STRING" id="410764.GA0061103_3664"/>
<dbReference type="Gene3D" id="1.10.760.10">
    <property type="entry name" value="Cytochrome c-like domain"/>
    <property type="match status" value="1"/>
</dbReference>
<keyword evidence="1" id="KW-0813">Transport</keyword>
<dbReference type="InterPro" id="IPR002327">
    <property type="entry name" value="Cyt_c_1A/1B"/>
</dbReference>
<dbReference type="PROSITE" id="PS51007">
    <property type="entry name" value="CYTC"/>
    <property type="match status" value="1"/>
</dbReference>
<gene>
    <name evidence="9" type="ORF">GA0061103_3664</name>
</gene>
<dbReference type="InterPro" id="IPR009056">
    <property type="entry name" value="Cyt_c-like_dom"/>
</dbReference>
<keyword evidence="4" id="KW-0249">Electron transport</keyword>
<dbReference type="PRINTS" id="PR00604">
    <property type="entry name" value="CYTCHRMECIAB"/>
</dbReference>
<dbReference type="SUPFAM" id="SSF46626">
    <property type="entry name" value="Cytochrome c"/>
    <property type="match status" value="1"/>
</dbReference>
<evidence type="ECO:0000256" key="3">
    <source>
        <dbReference type="ARBA" id="ARBA00022723"/>
    </source>
</evidence>
<dbReference type="InterPro" id="IPR036909">
    <property type="entry name" value="Cyt_c-like_dom_sf"/>
</dbReference>
<sequence length="128" mass="13477">MKLLCLMSMAIVLASTSSVLADGDAVAGAVVFKRCAACHTATGPDNRVGPSLMGVVGRAVASKPDYAYSPAMRAFGADGKVWDEALLRKYLPAPQFLVKGTRMTFPGLKSDKDLDNLIAYLKNPAAAQ</sequence>
<keyword evidence="2 6" id="KW-0349">Heme</keyword>
<keyword evidence="3 6" id="KW-0479">Metal-binding</keyword>
<dbReference type="EMBL" id="FMAG01000003">
    <property type="protein sequence ID" value="SCB26518.1"/>
    <property type="molecule type" value="Genomic_DNA"/>
</dbReference>
<evidence type="ECO:0000256" key="4">
    <source>
        <dbReference type="ARBA" id="ARBA00022982"/>
    </source>
</evidence>
<evidence type="ECO:0000259" key="8">
    <source>
        <dbReference type="PROSITE" id="PS51007"/>
    </source>
</evidence>
<dbReference type="OrthoDB" id="9805828at2"/>
<evidence type="ECO:0000256" key="7">
    <source>
        <dbReference type="SAM" id="SignalP"/>
    </source>
</evidence>
<evidence type="ECO:0000256" key="5">
    <source>
        <dbReference type="ARBA" id="ARBA00023004"/>
    </source>
</evidence>
<proteinExistence type="predicted"/>
<organism evidence="9 10">
    <name type="scientific">Rhizobium multihospitium</name>
    <dbReference type="NCBI Taxonomy" id="410764"/>
    <lineage>
        <taxon>Bacteria</taxon>
        <taxon>Pseudomonadati</taxon>
        <taxon>Pseudomonadota</taxon>
        <taxon>Alphaproteobacteria</taxon>
        <taxon>Hyphomicrobiales</taxon>
        <taxon>Rhizobiaceae</taxon>
        <taxon>Rhizobium/Agrobacterium group</taxon>
        <taxon>Rhizobium</taxon>
    </lineage>
</organism>
<evidence type="ECO:0000256" key="6">
    <source>
        <dbReference type="PROSITE-ProRule" id="PRU00433"/>
    </source>
</evidence>
<feature type="chain" id="PRO_5008684227" evidence="7">
    <location>
        <begin position="22"/>
        <end position="128"/>
    </location>
</feature>
<feature type="signal peptide" evidence="7">
    <location>
        <begin position="1"/>
        <end position="21"/>
    </location>
</feature>
<keyword evidence="5 6" id="KW-0408">Iron</keyword>
<evidence type="ECO:0000313" key="9">
    <source>
        <dbReference type="EMBL" id="SCB26518.1"/>
    </source>
</evidence>
<dbReference type="GO" id="GO:0009055">
    <property type="term" value="F:electron transfer activity"/>
    <property type="evidence" value="ECO:0007669"/>
    <property type="project" value="InterPro"/>
</dbReference>
<dbReference type="AlphaFoldDB" id="A0A1C3VFS1"/>
<dbReference type="PANTHER" id="PTHR11961">
    <property type="entry name" value="CYTOCHROME C"/>
    <property type="match status" value="1"/>
</dbReference>
<reference evidence="10" key="1">
    <citation type="submission" date="2016-08" db="EMBL/GenBank/DDBJ databases">
        <authorList>
            <person name="Varghese N."/>
            <person name="Submissions Spin"/>
        </authorList>
    </citation>
    <scope>NUCLEOTIDE SEQUENCE [LARGE SCALE GENOMIC DNA]</scope>
    <source>
        <strain evidence="10">HAMBI 2975</strain>
    </source>
</reference>
<dbReference type="GO" id="GO:0046872">
    <property type="term" value="F:metal ion binding"/>
    <property type="evidence" value="ECO:0007669"/>
    <property type="project" value="UniProtKB-KW"/>
</dbReference>
<evidence type="ECO:0000256" key="1">
    <source>
        <dbReference type="ARBA" id="ARBA00022448"/>
    </source>
</evidence>
<dbReference type="RefSeq" id="WP_092711774.1">
    <property type="nucleotide sequence ID" value="NZ_FMAG01000003.1"/>
</dbReference>
<dbReference type="Pfam" id="PF00034">
    <property type="entry name" value="Cytochrom_C"/>
    <property type="match status" value="1"/>
</dbReference>
<evidence type="ECO:0000256" key="2">
    <source>
        <dbReference type="ARBA" id="ARBA00022617"/>
    </source>
</evidence>
<feature type="domain" description="Cytochrome c" evidence="8">
    <location>
        <begin position="23"/>
        <end position="125"/>
    </location>
</feature>
<evidence type="ECO:0000313" key="10">
    <source>
        <dbReference type="Proteomes" id="UP000199101"/>
    </source>
</evidence>
<keyword evidence="7" id="KW-0732">Signal</keyword>
<keyword evidence="10" id="KW-1185">Reference proteome</keyword>
<dbReference type="GO" id="GO:0020037">
    <property type="term" value="F:heme binding"/>
    <property type="evidence" value="ECO:0007669"/>
    <property type="project" value="InterPro"/>
</dbReference>
<protein>
    <submittedName>
        <fullName evidence="9">Cytochrome c</fullName>
    </submittedName>
</protein>